<dbReference type="InterPro" id="IPR037132">
    <property type="entry name" value="N_Gln_amidohydro_ab_roll_sf"/>
</dbReference>
<evidence type="ECO:0000259" key="9">
    <source>
        <dbReference type="Pfam" id="PF09764"/>
    </source>
</evidence>
<reference evidence="11" key="1">
    <citation type="journal article" date="2023" name="Proc. Natl. Acad. Sci. U.S.A.">
        <title>Genomic and structural basis for evolution of tropane alkaloid biosynthesis.</title>
        <authorList>
            <person name="Wanga Y.-J."/>
            <person name="Taina T."/>
            <person name="Yua J.-Y."/>
            <person name="Lia J."/>
            <person name="Xua B."/>
            <person name="Chenc J."/>
            <person name="D'Auriad J.C."/>
            <person name="Huanga J.-P."/>
            <person name="Huanga S.-X."/>
        </authorList>
    </citation>
    <scope>NUCLEOTIDE SEQUENCE [LARGE SCALE GENOMIC DNA]</scope>
    <source>
        <strain evidence="11">cv. KIB-2019</strain>
    </source>
</reference>
<comment type="caution">
    <text evidence="10">The sequence shown here is derived from an EMBL/GenBank/DDBJ whole genome shotgun (WGS) entry which is preliminary data.</text>
</comment>
<dbReference type="Proteomes" id="UP001152561">
    <property type="component" value="Unassembled WGS sequence"/>
</dbReference>
<dbReference type="InterPro" id="IPR023128">
    <property type="entry name" value="Prot_N_Gln_amidohydro_ab_roll"/>
</dbReference>
<comment type="subunit">
    <text evidence="2">Monomer.</text>
</comment>
<feature type="region of interest" description="Disordered" evidence="8">
    <location>
        <begin position="130"/>
        <end position="170"/>
    </location>
</feature>
<feature type="domain" description="Protein N-terminal glutamine amidohydrolase alpha beta roll" evidence="9">
    <location>
        <begin position="191"/>
        <end position="261"/>
    </location>
</feature>
<comment type="similarity">
    <text evidence="1">Belongs to the NTAQ1 family.</text>
</comment>
<gene>
    <name evidence="10" type="ORF">K7X08_001533</name>
</gene>
<dbReference type="EC" id="3.5.1.122" evidence="3"/>
<dbReference type="GO" id="GO:0005829">
    <property type="term" value="C:cytosol"/>
    <property type="evidence" value="ECO:0007669"/>
    <property type="project" value="TreeGrafter"/>
</dbReference>
<evidence type="ECO:0000256" key="6">
    <source>
        <dbReference type="ARBA" id="ARBA00029677"/>
    </source>
</evidence>
<evidence type="ECO:0000256" key="8">
    <source>
        <dbReference type="SAM" id="MobiDB-lite"/>
    </source>
</evidence>
<evidence type="ECO:0000256" key="5">
    <source>
        <dbReference type="ARBA" id="ARBA00022801"/>
    </source>
</evidence>
<proteinExistence type="inferred from homology"/>
<evidence type="ECO:0000313" key="10">
    <source>
        <dbReference type="EMBL" id="KAJ8565073.1"/>
    </source>
</evidence>
<keyword evidence="11" id="KW-1185">Reference proteome</keyword>
<dbReference type="EMBL" id="JAJAGQ010000004">
    <property type="protein sequence ID" value="KAJ8565073.1"/>
    <property type="molecule type" value="Genomic_DNA"/>
</dbReference>
<organism evidence="10 11">
    <name type="scientific">Anisodus acutangulus</name>
    <dbReference type="NCBI Taxonomy" id="402998"/>
    <lineage>
        <taxon>Eukaryota</taxon>
        <taxon>Viridiplantae</taxon>
        <taxon>Streptophyta</taxon>
        <taxon>Embryophyta</taxon>
        <taxon>Tracheophyta</taxon>
        <taxon>Spermatophyta</taxon>
        <taxon>Magnoliopsida</taxon>
        <taxon>eudicotyledons</taxon>
        <taxon>Gunneridae</taxon>
        <taxon>Pentapetalae</taxon>
        <taxon>asterids</taxon>
        <taxon>lamiids</taxon>
        <taxon>Solanales</taxon>
        <taxon>Solanaceae</taxon>
        <taxon>Solanoideae</taxon>
        <taxon>Hyoscyameae</taxon>
        <taxon>Anisodus</taxon>
    </lineage>
</organism>
<dbReference type="OrthoDB" id="191192at2759"/>
<comment type="catalytic activity">
    <reaction evidence="7">
        <text>N-terminal L-glutaminyl-[protein] + H2O = N-terminal L-glutamyl-[protein] + NH4(+)</text>
        <dbReference type="Rhea" id="RHEA:50680"/>
        <dbReference type="Rhea" id="RHEA-COMP:12668"/>
        <dbReference type="Rhea" id="RHEA-COMP:12777"/>
        <dbReference type="ChEBI" id="CHEBI:15377"/>
        <dbReference type="ChEBI" id="CHEBI:28938"/>
        <dbReference type="ChEBI" id="CHEBI:64721"/>
        <dbReference type="ChEBI" id="CHEBI:64722"/>
        <dbReference type="EC" id="3.5.1.122"/>
    </reaction>
</comment>
<evidence type="ECO:0000313" key="11">
    <source>
        <dbReference type="Proteomes" id="UP001152561"/>
    </source>
</evidence>
<protein>
    <recommendedName>
        <fullName evidence="4">Protein N-terminal glutamine amidohydrolase</fullName>
        <ecNumber evidence="3">3.5.1.122</ecNumber>
    </recommendedName>
    <alternativeName>
        <fullName evidence="6">Protein NH2-terminal glutamine deamidase</fullName>
    </alternativeName>
</protein>
<dbReference type="PANTHER" id="PTHR13035:SF0">
    <property type="entry name" value="PROTEIN N-TERMINAL GLUTAMINE AMIDOHYDROLASE"/>
    <property type="match status" value="1"/>
</dbReference>
<dbReference type="GO" id="GO:0070773">
    <property type="term" value="F:protein-N-terminal glutamine amidohydrolase activity"/>
    <property type="evidence" value="ECO:0007669"/>
    <property type="project" value="UniProtKB-EC"/>
</dbReference>
<evidence type="ECO:0000256" key="4">
    <source>
        <dbReference type="ARBA" id="ARBA00021247"/>
    </source>
</evidence>
<evidence type="ECO:0000256" key="7">
    <source>
        <dbReference type="ARBA" id="ARBA00048768"/>
    </source>
</evidence>
<dbReference type="Pfam" id="PF09764">
    <property type="entry name" value="Nt_Gln_amidase"/>
    <property type="match status" value="1"/>
</dbReference>
<dbReference type="GO" id="GO:0005634">
    <property type="term" value="C:nucleus"/>
    <property type="evidence" value="ECO:0007669"/>
    <property type="project" value="TreeGrafter"/>
</dbReference>
<evidence type="ECO:0000256" key="1">
    <source>
        <dbReference type="ARBA" id="ARBA00008985"/>
    </source>
</evidence>
<feature type="compositionally biased region" description="Polar residues" evidence="8">
    <location>
        <begin position="152"/>
        <end position="169"/>
    </location>
</feature>
<evidence type="ECO:0000256" key="3">
    <source>
        <dbReference type="ARBA" id="ARBA00012718"/>
    </source>
</evidence>
<dbReference type="GO" id="GO:0008418">
    <property type="term" value="F:protein-N-terminal asparagine amidohydrolase activity"/>
    <property type="evidence" value="ECO:0007669"/>
    <property type="project" value="InterPro"/>
</dbReference>
<sequence length="336" mass="36756">MIFQLFWNHGNATTPHKLGGRHREVTSLSNANEATFGGLRHQYSSSISSSLGHTNAATPLMLGARHNTVTSLSDTNEAIFSGSKHDDSHIPILLAHTNVIVPEGPLINPEATSPKLGKRHNPIIITSLPNTNEAANSGESGLSSSLISSSSTQTDTTTHLHQPSTGTDRTITHKIKGHFSSSQMWQPLQFEIPLWHQKASQRAEGVILWDYHVICVQKKRNENSSFLVWDFDSSLPSPSPLGSYVAESIRPSIQIFSQFTRRHMKDSAGNWIAQPPSHEAIVAEDAAVHNLNEYNTVSPEDIMKNVEADTVIVVFSEKLGVVAGENDLLGFFSLIS</sequence>
<name>A0A9Q1RP75_9SOLA</name>
<dbReference type="AlphaFoldDB" id="A0A9Q1RP75"/>
<dbReference type="PANTHER" id="PTHR13035">
    <property type="entry name" value="PROTEIN N-TERMINAL GLUTAMINE AMIDOHYDROLASE"/>
    <property type="match status" value="1"/>
</dbReference>
<dbReference type="Gene3D" id="3.10.620.10">
    <property type="entry name" value="Protein N-terminal glutamine amidohydrolase, alpha beta roll"/>
    <property type="match status" value="1"/>
</dbReference>
<feature type="compositionally biased region" description="Low complexity" evidence="8">
    <location>
        <begin position="137"/>
        <end position="151"/>
    </location>
</feature>
<dbReference type="InterPro" id="IPR039733">
    <property type="entry name" value="NTAQ1"/>
</dbReference>
<keyword evidence="5" id="KW-0378">Hydrolase</keyword>
<accession>A0A9Q1RP75</accession>
<evidence type="ECO:0000256" key="2">
    <source>
        <dbReference type="ARBA" id="ARBA00011245"/>
    </source>
</evidence>